<feature type="region of interest" description="Disordered" evidence="10">
    <location>
        <begin position="18"/>
        <end position="46"/>
    </location>
</feature>
<evidence type="ECO:0000313" key="13">
    <source>
        <dbReference type="Proteomes" id="UP001530400"/>
    </source>
</evidence>
<evidence type="ECO:0000256" key="2">
    <source>
        <dbReference type="ARBA" id="ARBA00012418"/>
    </source>
</evidence>
<keyword evidence="13" id="KW-1185">Reference proteome</keyword>
<comment type="function">
    <text evidence="9">DNA-dependent RNA polymerase catalyzes the transcription of DNA into RNA using the four ribonucleoside triphosphates as substrates.</text>
</comment>
<evidence type="ECO:0000256" key="9">
    <source>
        <dbReference type="RuleBase" id="RU003805"/>
    </source>
</evidence>
<feature type="region of interest" description="Disordered" evidence="10">
    <location>
        <begin position="72"/>
        <end position="105"/>
    </location>
</feature>
<evidence type="ECO:0000256" key="10">
    <source>
        <dbReference type="SAM" id="MobiDB-lite"/>
    </source>
</evidence>
<dbReference type="PROSITE" id="PS00900">
    <property type="entry name" value="RNA_POL_PHAGE_1"/>
    <property type="match status" value="1"/>
</dbReference>
<feature type="region of interest" description="Disordered" evidence="10">
    <location>
        <begin position="152"/>
        <end position="173"/>
    </location>
</feature>
<dbReference type="Pfam" id="PF14700">
    <property type="entry name" value="RPOL_N"/>
    <property type="match status" value="1"/>
</dbReference>
<dbReference type="PANTHER" id="PTHR10102:SF0">
    <property type="entry name" value="DNA-DIRECTED RNA POLYMERASE, MITOCHONDRIAL"/>
    <property type="match status" value="1"/>
</dbReference>
<comment type="caution">
    <text evidence="12">The sequence shown here is derived from an EMBL/GenBank/DDBJ whole genome shotgun (WGS) entry which is preliminary data.</text>
</comment>
<dbReference type="SMART" id="SM01311">
    <property type="entry name" value="RPOL_N"/>
    <property type="match status" value="1"/>
</dbReference>
<evidence type="ECO:0000256" key="4">
    <source>
        <dbReference type="ARBA" id="ARBA00022679"/>
    </source>
</evidence>
<evidence type="ECO:0000256" key="3">
    <source>
        <dbReference type="ARBA" id="ARBA00022478"/>
    </source>
</evidence>
<dbReference type="InterPro" id="IPR024075">
    <property type="entry name" value="DNA-dir_RNA_pol_helix_hairp_sf"/>
</dbReference>
<evidence type="ECO:0000256" key="7">
    <source>
        <dbReference type="ARBA" id="ARBA00023163"/>
    </source>
</evidence>
<dbReference type="GO" id="GO:0000428">
    <property type="term" value="C:DNA-directed RNA polymerase complex"/>
    <property type="evidence" value="ECO:0007669"/>
    <property type="project" value="UniProtKB-KW"/>
</dbReference>
<dbReference type="Gene3D" id="1.10.287.260">
    <property type="match status" value="1"/>
</dbReference>
<keyword evidence="7 9" id="KW-0804">Transcription</keyword>
<accession>A0ABD3NMH3</accession>
<evidence type="ECO:0000256" key="8">
    <source>
        <dbReference type="ARBA" id="ARBA00048552"/>
    </source>
</evidence>
<dbReference type="SUPFAM" id="SSF56672">
    <property type="entry name" value="DNA/RNA polymerases"/>
    <property type="match status" value="1"/>
</dbReference>
<feature type="compositionally biased region" description="Low complexity" evidence="10">
    <location>
        <begin position="157"/>
        <end position="172"/>
    </location>
</feature>
<organism evidence="12 13">
    <name type="scientific">Cyclotella atomus</name>
    <dbReference type="NCBI Taxonomy" id="382360"/>
    <lineage>
        <taxon>Eukaryota</taxon>
        <taxon>Sar</taxon>
        <taxon>Stramenopiles</taxon>
        <taxon>Ochrophyta</taxon>
        <taxon>Bacillariophyta</taxon>
        <taxon>Coscinodiscophyceae</taxon>
        <taxon>Thalassiosirophycidae</taxon>
        <taxon>Stephanodiscales</taxon>
        <taxon>Stephanodiscaceae</taxon>
        <taxon>Cyclotella</taxon>
    </lineage>
</organism>
<dbReference type="PANTHER" id="PTHR10102">
    <property type="entry name" value="DNA-DIRECTED RNA POLYMERASE, MITOCHONDRIAL"/>
    <property type="match status" value="1"/>
</dbReference>
<dbReference type="Gene3D" id="1.10.287.280">
    <property type="match status" value="1"/>
</dbReference>
<keyword evidence="3 9" id="KW-0240">DNA-directed RNA polymerase</keyword>
<name>A0ABD3NMH3_9STRA</name>
<reference evidence="12 13" key="1">
    <citation type="submission" date="2024-10" db="EMBL/GenBank/DDBJ databases">
        <title>Updated reference genomes for cyclostephanoid diatoms.</title>
        <authorList>
            <person name="Roberts W.R."/>
            <person name="Alverson A.J."/>
        </authorList>
    </citation>
    <scope>NUCLEOTIDE SEQUENCE [LARGE SCALE GENOMIC DNA]</scope>
    <source>
        <strain evidence="12 13">AJA010-31</strain>
    </source>
</reference>
<sequence>MLRASLPDRRYIRYARRLRRSSSSKCSTNHMSHRPNRMHRSINWSHHPSQQFNSVISSTSYRAFSSSMSPKPFYDYENEDDESPENNWMGQRSSSSPMDNFSKYDNYTQYGSTHTSKKDGSLLDLLSENHDASLPKKSTNQEEDNLFRLLSDEHRPSSSSSKSPHSSGLSASKYEEEDSLMQFLHDHRSSSEVPELFGSNLDFKADHSSTMNEPDLFGSDFNLDSSLSLSEPNLFDSDLQHSPNYHSSSNEPNLFDSDLQTSLQELPQETYDEAPLSDLLKEQDSSKSKYEHLQRLQLQLEIESSEEAIAKGLAVWKSARERSDHSSIPVIRNELSTWYASLTAAIELEQWMYLNGDYRSLTSNYLEGNTNNQEDALAEENDTSNHGNRGSAKKAVARDRTIYGPLLCLLPPQKIAILLAHTALSSTVSDGENGSKVVFLAMRIADILETEINVSRAIRVRASKQKAKLFKPAGESDDDDEVLTAINIPQTDTDASKNVELSGDNAGIDKWVYTATHLQRFLDEISNVKSGSPEQKLLKGKGRVKPALVRRRCQEILLAEGYVQDKGDGVPQRPLSMNDFTEWDPVMKVKLGAALIQLLLAHTTYSKSHDAETGKPGPAFFHSRKKIGDSMRFQGTITVHPDLHHLAMKAELGPDNMLLSQKFRQNTRCQPMVVPPKDWKSVHEGGYEAIKVDFMRTRQCKTQKDAIRNANMTKVYEGLNVLGRIPWKINKNVLNVALKCWDEGVVLGDIPLQTDYEVPPLPEKLEFIDLNALGEEEKEAQIKALKAYKDGITKHFRIKQKNMDLHSLRCSAMLKLNQAQKFQDFEEIFFPYNVDFRGRAYPVPPHLSIVGSDLCRALLMFAHPKPLGPNGLYWLKVHLGNLAGANKMSFDGRAQFADDNMDNIREAVNNPFGGNTWWMEFDDPFQGLATCHEIVQAIDSGDPASYMCSLPVHMDGSCNGLQHYAALGRDKVGGKAVNLCIAEKPQDVYSGVMHEVIRRVAEDANVQLPFDINKSDLSKSEKEQVKKLKSAQLVNGLIDRGVVKRTVMTSVYGVTYIGAKNQISEKIEEKLEEGGHDIDEIEQEIHTACGYLASLTMEVMGQLFTGARSTMNWLTACARLISAQGQPVAFISPIGVPVVQPYRQKRPVTVVTLLQNVILTYDSDVLPVHRQRQVSAFPPNYVHSLDSSHMLLTAIEMQKRGLYFSAVHDSYWTHSCDIEEMNHVLRESFIELYEQPLLQDLKRNWELRYPYITFPDLPERGDLDLNDVRSAPYFFQ</sequence>
<protein>
    <recommendedName>
        <fullName evidence="2 9">DNA-directed RNA polymerase</fullName>
        <ecNumber evidence="2 9">2.7.7.6</ecNumber>
    </recommendedName>
</protein>
<feature type="compositionally biased region" description="Basic residues" evidence="10">
    <location>
        <begin position="31"/>
        <end position="40"/>
    </location>
</feature>
<dbReference type="InterPro" id="IPR043502">
    <property type="entry name" value="DNA/RNA_pol_sf"/>
</dbReference>
<dbReference type="AlphaFoldDB" id="A0ABD3NMH3"/>
<dbReference type="Proteomes" id="UP001530400">
    <property type="component" value="Unassembled WGS sequence"/>
</dbReference>
<evidence type="ECO:0000259" key="11">
    <source>
        <dbReference type="SMART" id="SM01311"/>
    </source>
</evidence>
<keyword evidence="4 9" id="KW-0808">Transferase</keyword>
<keyword evidence="6" id="KW-0809">Transit peptide</keyword>
<proteinExistence type="inferred from homology"/>
<evidence type="ECO:0000256" key="6">
    <source>
        <dbReference type="ARBA" id="ARBA00022946"/>
    </source>
</evidence>
<evidence type="ECO:0000256" key="5">
    <source>
        <dbReference type="ARBA" id="ARBA00022695"/>
    </source>
</evidence>
<dbReference type="PROSITE" id="PS00489">
    <property type="entry name" value="RNA_POL_PHAGE_2"/>
    <property type="match status" value="1"/>
</dbReference>
<feature type="domain" description="DNA-directed RNA polymerase N-terminal" evidence="11">
    <location>
        <begin position="295"/>
        <end position="724"/>
    </location>
</feature>
<evidence type="ECO:0000313" key="12">
    <source>
        <dbReference type="EMBL" id="KAL3776907.1"/>
    </source>
</evidence>
<dbReference type="InterPro" id="IPR002092">
    <property type="entry name" value="DNA-dir_Rpol_phage-type"/>
</dbReference>
<dbReference type="InterPro" id="IPR037159">
    <property type="entry name" value="RNA_POL_N_sf"/>
</dbReference>
<feature type="compositionally biased region" description="Polar residues" evidence="10">
    <location>
        <begin position="240"/>
        <end position="256"/>
    </location>
</feature>
<feature type="compositionally biased region" description="Polar residues" evidence="10">
    <location>
        <begin position="85"/>
        <end position="105"/>
    </location>
</feature>
<comment type="similarity">
    <text evidence="1 9">Belongs to the phage and mitochondrial RNA polymerase family.</text>
</comment>
<dbReference type="Gene3D" id="1.10.1320.10">
    <property type="entry name" value="DNA-directed RNA polymerase, N-terminal domain"/>
    <property type="match status" value="1"/>
</dbReference>
<dbReference type="Pfam" id="PF00940">
    <property type="entry name" value="RNA_pol"/>
    <property type="match status" value="1"/>
</dbReference>
<dbReference type="InterPro" id="IPR029262">
    <property type="entry name" value="RPOL_N"/>
</dbReference>
<dbReference type="EC" id="2.7.7.6" evidence="2 9"/>
<keyword evidence="5 9" id="KW-0548">Nucleotidyltransferase</keyword>
<gene>
    <name evidence="12" type="ORF">ACHAWO_004146</name>
</gene>
<dbReference type="GO" id="GO:0003899">
    <property type="term" value="F:DNA-directed RNA polymerase activity"/>
    <property type="evidence" value="ECO:0007669"/>
    <property type="project" value="UniProtKB-EC"/>
</dbReference>
<feature type="region of interest" description="Disordered" evidence="10">
    <location>
        <begin position="234"/>
        <end position="256"/>
    </location>
</feature>
<dbReference type="FunFam" id="1.10.287.280:FF:000001">
    <property type="entry name" value="DNA-directed RNA polymerase"/>
    <property type="match status" value="1"/>
</dbReference>
<comment type="catalytic activity">
    <reaction evidence="8 9">
        <text>RNA(n) + a ribonucleoside 5'-triphosphate = RNA(n+1) + diphosphate</text>
        <dbReference type="Rhea" id="RHEA:21248"/>
        <dbReference type="Rhea" id="RHEA-COMP:14527"/>
        <dbReference type="Rhea" id="RHEA-COMP:17342"/>
        <dbReference type="ChEBI" id="CHEBI:33019"/>
        <dbReference type="ChEBI" id="CHEBI:61557"/>
        <dbReference type="ChEBI" id="CHEBI:140395"/>
        <dbReference type="EC" id="2.7.7.6"/>
    </reaction>
</comment>
<evidence type="ECO:0000256" key="1">
    <source>
        <dbReference type="ARBA" id="ARBA00009493"/>
    </source>
</evidence>
<dbReference type="Gene3D" id="1.10.150.20">
    <property type="entry name" value="5' to 3' exonuclease, C-terminal subdomain"/>
    <property type="match status" value="1"/>
</dbReference>
<dbReference type="InterPro" id="IPR046950">
    <property type="entry name" value="DNA-dir_Rpol_C_phage-type"/>
</dbReference>
<dbReference type="EMBL" id="JALLPJ020001076">
    <property type="protein sequence ID" value="KAL3776907.1"/>
    <property type="molecule type" value="Genomic_DNA"/>
</dbReference>